<evidence type="ECO:0000259" key="2">
    <source>
        <dbReference type="Pfam" id="PF10145"/>
    </source>
</evidence>
<sequence>MAQKVYEISFAIAGKMASGFGGTFDYATTHVNKLKTEVQQLNAQYKKGTVPLEEYSDKQSKLTRKIRETEAAQALFNRGLQKQQSITSAITRAAARSVRNTLSVGAGAVAIGGGFALVSAIGDAIDFQDAMLGVAKQVQGARDSNGELTKTYYQMESEIKKLGRDIPILTNDIAGMVEAASRMNVPKEQLIEFTTLISKMSVAFEMVPAEVADDMGKIANVMQIPITKLKELGDTVNYLDDNSVSRGQDIIAVLLRTGGILKQVNMSAAQGAALGSTFLSLGKSEEVAATATTALIRELAIAQEQPKDFQKGLKALGMTSAQVNKGMTQDAQGTILNVLSAINKLPKERQASITTGLFGKEYGDDIAAIAGAIGEYRREIALISDEKAKGSMDKEYDARLKTTSAQIVLMKNSFMETKVALGSVFLPALNIVFKDIAKGSVKAADYFEKIGPALSESIEGGVNSAKDYLRSHFLNNPEFQSLSLSAKIGFVFDDLWKTFTAWYDSTGSGYVSNVTARLTAGLAAGIVASAVPITEAGIKLGVSLAQGMWDGLQEFLADHQLLATVLAGTAGAVQGSRLGPWGAVAGGVTGVVGTSVGASNANFNQTVKKIDDVTAYESSWSGIPVDTIHSMPFADQIVLWDKFLVEISKKTNMTFEELKGKKSYELLPIIESMPKSDPNNTQNSVWKNFNEKFLSNGPSQSIVNQITFSPVIHGSDASIIPELQKQQTLFTDNINAFLNQKWRLSYEK</sequence>
<dbReference type="Pfam" id="PF10145">
    <property type="entry name" value="PhageMin_Tail"/>
    <property type="match status" value="1"/>
</dbReference>
<dbReference type="PANTHER" id="PTHR37813:SF1">
    <property type="entry name" value="FELS-2 PROPHAGE PROTEIN"/>
    <property type="match status" value="1"/>
</dbReference>
<protein>
    <submittedName>
        <fullName evidence="3">Phage tail tape measure protein</fullName>
    </submittedName>
</protein>
<reference evidence="4" key="1">
    <citation type="submission" date="2018-11" db="EMBL/GenBank/DDBJ databases">
        <title>Complete genome sequence of Paenibacillus sp. ML311-T8.</title>
        <authorList>
            <person name="Nam Y.-D."/>
            <person name="Kang J."/>
            <person name="Chung W.-H."/>
            <person name="Park Y.S."/>
        </authorList>
    </citation>
    <scope>NUCLEOTIDE SEQUENCE [LARGE SCALE GENOMIC DNA]</scope>
    <source>
        <strain evidence="4">ML311-T8</strain>
    </source>
</reference>
<keyword evidence="1" id="KW-1188">Viral release from host cell</keyword>
<accession>A0A6B8RHZ8</accession>
<keyword evidence="4" id="KW-1185">Reference proteome</keyword>
<feature type="domain" description="Phage tail tape measure protein" evidence="2">
    <location>
        <begin position="158"/>
        <end position="359"/>
    </location>
</feature>
<dbReference type="EMBL" id="CP034235">
    <property type="protein sequence ID" value="QGQ95870.1"/>
    <property type="molecule type" value="Genomic_DNA"/>
</dbReference>
<evidence type="ECO:0000313" key="3">
    <source>
        <dbReference type="EMBL" id="QGQ95870.1"/>
    </source>
</evidence>
<dbReference type="KEGG" id="ppsc:EHS13_13785"/>
<evidence type="ECO:0000256" key="1">
    <source>
        <dbReference type="ARBA" id="ARBA00022612"/>
    </source>
</evidence>
<dbReference type="NCBIfam" id="TIGR01760">
    <property type="entry name" value="tape_meas_TP901"/>
    <property type="match status" value="1"/>
</dbReference>
<dbReference type="PANTHER" id="PTHR37813">
    <property type="entry name" value="FELS-2 PROPHAGE PROTEIN"/>
    <property type="match status" value="1"/>
</dbReference>
<dbReference type="OrthoDB" id="90760at2"/>
<name>A0A6B8RHZ8_9BACL</name>
<dbReference type="RefSeq" id="WP_155700905.1">
    <property type="nucleotide sequence ID" value="NZ_CP034235.1"/>
</dbReference>
<evidence type="ECO:0000313" key="4">
    <source>
        <dbReference type="Proteomes" id="UP000426246"/>
    </source>
</evidence>
<gene>
    <name evidence="3" type="ORF">EHS13_13785</name>
</gene>
<proteinExistence type="predicted"/>
<dbReference type="InterPro" id="IPR010090">
    <property type="entry name" value="Phage_tape_meas"/>
</dbReference>
<organism evidence="3 4">
    <name type="scientific">Paenibacillus psychroresistens</name>
    <dbReference type="NCBI Taxonomy" id="1778678"/>
    <lineage>
        <taxon>Bacteria</taxon>
        <taxon>Bacillati</taxon>
        <taxon>Bacillota</taxon>
        <taxon>Bacilli</taxon>
        <taxon>Bacillales</taxon>
        <taxon>Paenibacillaceae</taxon>
        <taxon>Paenibacillus</taxon>
    </lineage>
</organism>
<dbReference type="Proteomes" id="UP000426246">
    <property type="component" value="Chromosome"/>
</dbReference>
<dbReference type="AlphaFoldDB" id="A0A6B8RHZ8"/>